<name>A0ABQ4N0K1_9BACL</name>
<sequence length="61" mass="6534">MNKRQKRSELVYALGFLLMLIALVGAFLYGVKVGADKTEERLKPAPANAAVRSVPASDNGS</sequence>
<feature type="transmembrane region" description="Helical" evidence="1">
    <location>
        <begin position="12"/>
        <end position="31"/>
    </location>
</feature>
<dbReference type="RefSeq" id="WP_213526943.1">
    <property type="nucleotide sequence ID" value="NZ_BOVJ01000008.1"/>
</dbReference>
<organism evidence="2 3">
    <name type="scientific">Paenibacillus cisolokensis</name>
    <dbReference type="NCBI Taxonomy" id="1658519"/>
    <lineage>
        <taxon>Bacteria</taxon>
        <taxon>Bacillati</taxon>
        <taxon>Bacillota</taxon>
        <taxon>Bacilli</taxon>
        <taxon>Bacillales</taxon>
        <taxon>Paenibacillaceae</taxon>
        <taxon>Paenibacillus</taxon>
    </lineage>
</organism>
<keyword evidence="1" id="KW-1133">Transmembrane helix</keyword>
<protein>
    <submittedName>
        <fullName evidence="2">Uncharacterized protein</fullName>
    </submittedName>
</protein>
<comment type="caution">
    <text evidence="2">The sequence shown here is derived from an EMBL/GenBank/DDBJ whole genome shotgun (WGS) entry which is preliminary data.</text>
</comment>
<evidence type="ECO:0000313" key="2">
    <source>
        <dbReference type="EMBL" id="GIQ61716.1"/>
    </source>
</evidence>
<reference evidence="2 3" key="1">
    <citation type="submission" date="2021-04" db="EMBL/GenBank/DDBJ databases">
        <title>Draft genome sequence of Paenibacillus cisolokensis, LC2-13A.</title>
        <authorList>
            <person name="Uke A."/>
            <person name="Chhe C."/>
            <person name="Baramee S."/>
            <person name="Kosugi A."/>
        </authorList>
    </citation>
    <scope>NUCLEOTIDE SEQUENCE [LARGE SCALE GENOMIC DNA]</scope>
    <source>
        <strain evidence="2 3">LC2-13A</strain>
    </source>
</reference>
<keyword evidence="1" id="KW-0472">Membrane</keyword>
<dbReference type="EMBL" id="BOVJ01000008">
    <property type="protein sequence ID" value="GIQ61716.1"/>
    <property type="molecule type" value="Genomic_DNA"/>
</dbReference>
<gene>
    <name evidence="2" type="ORF">PACILC2_02840</name>
</gene>
<accession>A0ABQ4N0K1</accession>
<keyword evidence="3" id="KW-1185">Reference proteome</keyword>
<dbReference type="Proteomes" id="UP000680304">
    <property type="component" value="Unassembled WGS sequence"/>
</dbReference>
<evidence type="ECO:0000313" key="3">
    <source>
        <dbReference type="Proteomes" id="UP000680304"/>
    </source>
</evidence>
<keyword evidence="1" id="KW-0812">Transmembrane</keyword>
<evidence type="ECO:0000256" key="1">
    <source>
        <dbReference type="SAM" id="Phobius"/>
    </source>
</evidence>
<proteinExistence type="predicted"/>